<protein>
    <submittedName>
        <fullName evidence="2">Uncharacterized protein</fullName>
    </submittedName>
</protein>
<dbReference type="EMBL" id="QJKJ01002936">
    <property type="protein sequence ID" value="RDY00665.1"/>
    <property type="molecule type" value="Genomic_DNA"/>
</dbReference>
<dbReference type="OrthoDB" id="1937661at2759"/>
<feature type="compositionally biased region" description="Basic and acidic residues" evidence="1">
    <location>
        <begin position="15"/>
        <end position="28"/>
    </location>
</feature>
<feature type="compositionally biased region" description="Basic and acidic residues" evidence="1">
    <location>
        <begin position="316"/>
        <end position="331"/>
    </location>
</feature>
<feature type="region of interest" description="Disordered" evidence="1">
    <location>
        <begin position="144"/>
        <end position="201"/>
    </location>
</feature>
<sequence>MLTISKVQTLNSIQREGRIRARTEDEQVMHPNPESQHSIKHFCDTSSVYFAGVPYLHTMGCISSKVIARSISLHEERRKTSQRTTNGIPLLEDLIISTSGSDQYLALVCAANTVSNKLHSGSLSSNTSSKLAIEPASSQTFDKLKPSERLGEGERKQVESDKKNRSKSWHQFPQHIVHSLAQESSSGFEDKHDSSSKGAARSRSFHTLEEYDDMVNRTWLTKSLADYQSEFNDEEDAGSGTIMDLQVSELKSNTTHHAEDKDCAIKKMQPPCSNKKYSLEERKIVKETNKLSAASESSTVAPSPSPKSHISSPGIKNEEVVPSHKTNSIEKGKKRKAVAKRLESLRIPSSVEYPAIASLREWLPAGGIYSPESYVTPKFGSYSMMDISNENESSEDSIFSPELVSAFEQCMQKLEAEEETILKQIVENVEESEGSSSPKKEHHA</sequence>
<feature type="region of interest" description="Disordered" evidence="1">
    <location>
        <begin position="15"/>
        <end position="37"/>
    </location>
</feature>
<comment type="caution">
    <text evidence="2">The sequence shown here is derived from an EMBL/GenBank/DDBJ whole genome shotgun (WGS) entry which is preliminary data.</text>
</comment>
<organism evidence="2 3">
    <name type="scientific">Mucuna pruriens</name>
    <name type="common">Velvet bean</name>
    <name type="synonym">Dolichos pruriens</name>
    <dbReference type="NCBI Taxonomy" id="157652"/>
    <lineage>
        <taxon>Eukaryota</taxon>
        <taxon>Viridiplantae</taxon>
        <taxon>Streptophyta</taxon>
        <taxon>Embryophyta</taxon>
        <taxon>Tracheophyta</taxon>
        <taxon>Spermatophyta</taxon>
        <taxon>Magnoliopsida</taxon>
        <taxon>eudicotyledons</taxon>
        <taxon>Gunneridae</taxon>
        <taxon>Pentapetalae</taxon>
        <taxon>rosids</taxon>
        <taxon>fabids</taxon>
        <taxon>Fabales</taxon>
        <taxon>Fabaceae</taxon>
        <taxon>Papilionoideae</taxon>
        <taxon>50 kb inversion clade</taxon>
        <taxon>NPAAA clade</taxon>
        <taxon>indigoferoid/millettioid clade</taxon>
        <taxon>Phaseoleae</taxon>
        <taxon>Mucuna</taxon>
    </lineage>
</organism>
<feature type="compositionally biased region" description="Basic and acidic residues" evidence="1">
    <location>
        <begin position="144"/>
        <end position="163"/>
    </location>
</feature>
<evidence type="ECO:0000313" key="3">
    <source>
        <dbReference type="Proteomes" id="UP000257109"/>
    </source>
</evidence>
<feature type="region of interest" description="Disordered" evidence="1">
    <location>
        <begin position="288"/>
        <end position="337"/>
    </location>
</feature>
<evidence type="ECO:0000256" key="1">
    <source>
        <dbReference type="SAM" id="MobiDB-lite"/>
    </source>
</evidence>
<evidence type="ECO:0000313" key="2">
    <source>
        <dbReference type="EMBL" id="RDY00665.1"/>
    </source>
</evidence>
<feature type="compositionally biased region" description="Polar residues" evidence="1">
    <location>
        <begin position="290"/>
        <end position="301"/>
    </location>
</feature>
<reference evidence="2" key="1">
    <citation type="submission" date="2018-05" db="EMBL/GenBank/DDBJ databases">
        <title>Draft genome of Mucuna pruriens seed.</title>
        <authorList>
            <person name="Nnadi N.E."/>
            <person name="Vos R."/>
            <person name="Hasami M.H."/>
            <person name="Devisetty U.K."/>
            <person name="Aguiy J.C."/>
        </authorList>
    </citation>
    <scope>NUCLEOTIDE SEQUENCE [LARGE SCALE GENOMIC DNA]</scope>
    <source>
        <strain evidence="2">JCA_2017</strain>
    </source>
</reference>
<keyword evidence="3" id="KW-1185">Reference proteome</keyword>
<proteinExistence type="predicted"/>
<accession>A0A371HD39</accession>
<dbReference type="AlphaFoldDB" id="A0A371HD39"/>
<gene>
    <name evidence="2" type="ORF">CR513_16118</name>
</gene>
<name>A0A371HD39_MUCPR</name>
<dbReference type="Proteomes" id="UP000257109">
    <property type="component" value="Unassembled WGS sequence"/>
</dbReference>
<feature type="non-terminal residue" evidence="2">
    <location>
        <position position="444"/>
    </location>
</feature>